<dbReference type="GO" id="GO:0005506">
    <property type="term" value="F:iron ion binding"/>
    <property type="evidence" value="ECO:0007669"/>
    <property type="project" value="InterPro"/>
</dbReference>
<evidence type="ECO:0000256" key="3">
    <source>
        <dbReference type="SAM" id="MobiDB-lite"/>
    </source>
</evidence>
<dbReference type="Pfam" id="PF00067">
    <property type="entry name" value="p450"/>
    <property type="match status" value="1"/>
</dbReference>
<dbReference type="Proteomes" id="UP001445335">
    <property type="component" value="Unassembled WGS sequence"/>
</dbReference>
<gene>
    <name evidence="5" type="ORF">WJX81_005128</name>
</gene>
<dbReference type="PANTHER" id="PTHR24301:SF2">
    <property type="entry name" value="THROMBOXANE-A SYNTHASE"/>
    <property type="match status" value="1"/>
</dbReference>
<feature type="binding site" description="axial binding residue" evidence="1">
    <location>
        <position position="508"/>
    </location>
    <ligand>
        <name>heme</name>
        <dbReference type="ChEBI" id="CHEBI:30413"/>
    </ligand>
    <ligandPart>
        <name>Fe</name>
        <dbReference type="ChEBI" id="CHEBI:18248"/>
    </ligandPart>
</feature>
<feature type="region of interest" description="Disordered" evidence="3">
    <location>
        <begin position="292"/>
        <end position="331"/>
    </location>
</feature>
<evidence type="ECO:0000256" key="1">
    <source>
        <dbReference type="PIRSR" id="PIRSR602401-1"/>
    </source>
</evidence>
<dbReference type="InterPro" id="IPR002401">
    <property type="entry name" value="Cyt_P450_E_grp-I"/>
</dbReference>
<dbReference type="SUPFAM" id="SSF48264">
    <property type="entry name" value="Cytochrome P450"/>
    <property type="match status" value="1"/>
</dbReference>
<name>A0AAW1R2P0_9CHLO</name>
<organism evidence="5 6">
    <name type="scientific">Elliptochloris bilobata</name>
    <dbReference type="NCBI Taxonomy" id="381761"/>
    <lineage>
        <taxon>Eukaryota</taxon>
        <taxon>Viridiplantae</taxon>
        <taxon>Chlorophyta</taxon>
        <taxon>core chlorophytes</taxon>
        <taxon>Trebouxiophyceae</taxon>
        <taxon>Trebouxiophyceae incertae sedis</taxon>
        <taxon>Elliptochloris clade</taxon>
        <taxon>Elliptochloris</taxon>
    </lineage>
</organism>
<feature type="compositionally biased region" description="Pro residues" evidence="3">
    <location>
        <begin position="298"/>
        <end position="312"/>
    </location>
</feature>
<comment type="similarity">
    <text evidence="2">Belongs to the cytochrome P450 family.</text>
</comment>
<feature type="transmembrane region" description="Helical" evidence="4">
    <location>
        <begin position="235"/>
        <end position="256"/>
    </location>
</feature>
<keyword evidence="4" id="KW-0472">Membrane</keyword>
<keyword evidence="4" id="KW-0812">Transmembrane</keyword>
<accession>A0AAW1R2P0</accession>
<protein>
    <recommendedName>
        <fullName evidence="7">Cytochrome P450</fullName>
    </recommendedName>
</protein>
<keyword evidence="2" id="KW-0503">Monooxygenase</keyword>
<dbReference type="GO" id="GO:0016705">
    <property type="term" value="F:oxidoreductase activity, acting on paired donors, with incorporation or reduction of molecular oxygen"/>
    <property type="evidence" value="ECO:0007669"/>
    <property type="project" value="InterPro"/>
</dbReference>
<evidence type="ECO:0000313" key="5">
    <source>
        <dbReference type="EMBL" id="KAK9827982.1"/>
    </source>
</evidence>
<comment type="caution">
    <text evidence="5">The sequence shown here is derived from an EMBL/GenBank/DDBJ whole genome shotgun (WGS) entry which is preliminary data.</text>
</comment>
<dbReference type="Gene3D" id="1.10.630.10">
    <property type="entry name" value="Cytochrome P450"/>
    <property type="match status" value="1"/>
</dbReference>
<sequence length="567" mass="61861">MELIELARGLMASWQIRLLIGFAAAVYLYGLRPMQRWKLRHFPGPAAAWLLGSGPLVKKHGGIALAHQAMCRVYGPVWASIGSPEPMIVTDHPELARKMMLLSSMRPAFPSLFFGREREFEAGNIVAARGEKHKSLRAAWQPMFFSGSLEAFSVLMNEAAELLIDTLSAAAKAGRSVDIHRLLGDMTMAVVGTTAFGVDFHTQAGDDTASAGPDADAERLRDAANTLFRVNPMTFSVWTALLFLFPIAAPLVRLLAAALPDKGVRRMLGARQAVQDVALRLVADHRRFLAQDSAAAPKEPPNATPGAPPLPPGDAHALPANNGRARGGPVRRGVAPGSFLDLLMRAADRTTGRGFTDLEVANQVNVMILAGFETTANALAFATYLLSTNPTKRERLLAEVDAFGRKRVPTLHDLDKLPYLEACLKESLRLFPPATTIIRMATRHMELGGFRVEPGQWLAVAAYSMHRNPAYWQDPEAYLPERYMPGTPEAAAVPEHGWVPFGEGTRACIGLRFALEEAKIALLRLCQRFTFELEPGQEPLQVRQSNILAPEGGLCVRVVPRGLQPEA</sequence>
<dbReference type="PRINTS" id="PR00385">
    <property type="entry name" value="P450"/>
</dbReference>
<comment type="cofactor">
    <cofactor evidence="1">
        <name>heme</name>
        <dbReference type="ChEBI" id="CHEBI:30413"/>
    </cofactor>
</comment>
<feature type="compositionally biased region" description="Low complexity" evidence="3">
    <location>
        <begin position="313"/>
        <end position="331"/>
    </location>
</feature>
<dbReference type="InterPro" id="IPR036396">
    <property type="entry name" value="Cyt_P450_sf"/>
</dbReference>
<evidence type="ECO:0000256" key="4">
    <source>
        <dbReference type="SAM" id="Phobius"/>
    </source>
</evidence>
<keyword evidence="4" id="KW-1133">Transmembrane helix</keyword>
<dbReference type="InterPro" id="IPR017972">
    <property type="entry name" value="Cyt_P450_CS"/>
</dbReference>
<dbReference type="PRINTS" id="PR00463">
    <property type="entry name" value="EP450I"/>
</dbReference>
<proteinExistence type="inferred from homology"/>
<dbReference type="PROSITE" id="PS00086">
    <property type="entry name" value="CYTOCHROME_P450"/>
    <property type="match status" value="1"/>
</dbReference>
<evidence type="ECO:0000256" key="2">
    <source>
        <dbReference type="RuleBase" id="RU000461"/>
    </source>
</evidence>
<dbReference type="InterPro" id="IPR001128">
    <property type="entry name" value="Cyt_P450"/>
</dbReference>
<dbReference type="AlphaFoldDB" id="A0AAW1R2P0"/>
<evidence type="ECO:0008006" key="7">
    <source>
        <dbReference type="Google" id="ProtNLM"/>
    </source>
</evidence>
<keyword evidence="6" id="KW-1185">Reference proteome</keyword>
<keyword evidence="1 2" id="KW-0349">Heme</keyword>
<keyword evidence="1 2" id="KW-0479">Metal-binding</keyword>
<keyword evidence="2" id="KW-0560">Oxidoreductase</keyword>
<dbReference type="PANTHER" id="PTHR24301">
    <property type="entry name" value="THROMBOXANE-A SYNTHASE"/>
    <property type="match status" value="1"/>
</dbReference>
<reference evidence="5 6" key="1">
    <citation type="journal article" date="2024" name="Nat. Commun.">
        <title>Phylogenomics reveals the evolutionary origins of lichenization in chlorophyte algae.</title>
        <authorList>
            <person name="Puginier C."/>
            <person name="Libourel C."/>
            <person name="Otte J."/>
            <person name="Skaloud P."/>
            <person name="Haon M."/>
            <person name="Grisel S."/>
            <person name="Petersen M."/>
            <person name="Berrin J.G."/>
            <person name="Delaux P.M."/>
            <person name="Dal Grande F."/>
            <person name="Keller J."/>
        </authorList>
    </citation>
    <scope>NUCLEOTIDE SEQUENCE [LARGE SCALE GENOMIC DNA]</scope>
    <source>
        <strain evidence="5 6">SAG 245.80</strain>
    </source>
</reference>
<feature type="transmembrane region" description="Helical" evidence="4">
    <location>
        <begin position="12"/>
        <end position="31"/>
    </location>
</feature>
<dbReference type="EMBL" id="JALJOU010000054">
    <property type="protein sequence ID" value="KAK9827982.1"/>
    <property type="molecule type" value="Genomic_DNA"/>
</dbReference>
<evidence type="ECO:0000313" key="6">
    <source>
        <dbReference type="Proteomes" id="UP001445335"/>
    </source>
</evidence>
<dbReference type="GO" id="GO:0004497">
    <property type="term" value="F:monooxygenase activity"/>
    <property type="evidence" value="ECO:0007669"/>
    <property type="project" value="UniProtKB-KW"/>
</dbReference>
<keyword evidence="1 2" id="KW-0408">Iron</keyword>
<dbReference type="GO" id="GO:0020037">
    <property type="term" value="F:heme binding"/>
    <property type="evidence" value="ECO:0007669"/>
    <property type="project" value="InterPro"/>
</dbReference>